<evidence type="ECO:0000256" key="7">
    <source>
        <dbReference type="ARBA" id="ARBA00023065"/>
    </source>
</evidence>
<evidence type="ECO:0000256" key="5">
    <source>
        <dbReference type="ARBA" id="ARBA00022692"/>
    </source>
</evidence>
<sequence length="403" mass="42877">MKKPQATLATLCLSALFSAAQAEPYLFKQLSKYPEYSGAAGDNKFSLYGSVDAGLNLTQTEHAASLKKEQSGGAYTSKFGIYGREDLGSGLRAEFNLEAGLQTDTGTANASQFWDRAAWVGLKSRDYGTLRLGNQLGVSLPLFVDPFGVVSTNSMTYWLASAIVQKSAVTPGLSATSPVGTNSDLGNGASQVTTRVPRAISYTSPRVAGVDLKLLYAPGANTASYNRTYNKGVVTTLIHGPWYGAASYNQVFGVDTSTMSAVRTDVSGLAGIYDAGDLVLSAAVNRSQLKTATGGRADVYSLGMILPQERHIWRLSLVYRDTRGVRSNVTKQEVESSALGWMAGYDYEFSRSVGLYARAGVLRNFGASTVVLNNATLPLLPASSNAQPGIEARTASLGMFVHF</sequence>
<evidence type="ECO:0000256" key="10">
    <source>
        <dbReference type="ARBA" id="ARBA00023237"/>
    </source>
</evidence>
<reference evidence="13" key="1">
    <citation type="submission" date="2019-02" db="EMBL/GenBank/DDBJ databases">
        <title>Draft genome of the type strain Pelomonas aquatica CCUG 52575T.</title>
        <authorList>
            <person name="Gomila M."/>
            <person name="Lalucat J."/>
        </authorList>
    </citation>
    <scope>NUCLEOTIDE SEQUENCE</scope>
    <source>
        <strain evidence="13">CCUG 52575</strain>
    </source>
</reference>
<dbReference type="InterPro" id="IPR033900">
    <property type="entry name" value="Gram_neg_porin_domain"/>
</dbReference>
<dbReference type="PANTHER" id="PTHR34501:SF9">
    <property type="entry name" value="MAJOR OUTER MEMBRANE PROTEIN P.IA"/>
    <property type="match status" value="1"/>
</dbReference>
<feature type="domain" description="Porin" evidence="12">
    <location>
        <begin position="9"/>
        <end position="364"/>
    </location>
</feature>
<accession>A0A9X4R793</accession>
<keyword evidence="5" id="KW-0812">Transmembrane</keyword>
<dbReference type="Pfam" id="PF13609">
    <property type="entry name" value="Porin_4"/>
    <property type="match status" value="1"/>
</dbReference>
<evidence type="ECO:0000256" key="1">
    <source>
        <dbReference type="ARBA" id="ARBA00004571"/>
    </source>
</evidence>
<evidence type="ECO:0000259" key="12">
    <source>
        <dbReference type="Pfam" id="PF13609"/>
    </source>
</evidence>
<evidence type="ECO:0000256" key="9">
    <source>
        <dbReference type="ARBA" id="ARBA00023136"/>
    </source>
</evidence>
<dbReference type="PANTHER" id="PTHR34501">
    <property type="entry name" value="PROTEIN YDDL-RELATED"/>
    <property type="match status" value="1"/>
</dbReference>
<dbReference type="InterPro" id="IPR050298">
    <property type="entry name" value="Gram-neg_bact_OMP"/>
</dbReference>
<dbReference type="RefSeq" id="WP_268150122.1">
    <property type="nucleotide sequence ID" value="NZ_JAPPUW010000008.1"/>
</dbReference>
<evidence type="ECO:0000313" key="13">
    <source>
        <dbReference type="EMBL" id="MDG0861868.1"/>
    </source>
</evidence>
<dbReference type="GO" id="GO:0015288">
    <property type="term" value="F:porin activity"/>
    <property type="evidence" value="ECO:0007669"/>
    <property type="project" value="UniProtKB-KW"/>
</dbReference>
<keyword evidence="3" id="KW-0813">Transport</keyword>
<dbReference type="CDD" id="cd00342">
    <property type="entry name" value="gram_neg_porins"/>
    <property type="match status" value="1"/>
</dbReference>
<evidence type="ECO:0000256" key="6">
    <source>
        <dbReference type="ARBA" id="ARBA00022729"/>
    </source>
</evidence>
<comment type="subunit">
    <text evidence="2">Homotrimer.</text>
</comment>
<evidence type="ECO:0000313" key="14">
    <source>
        <dbReference type="Proteomes" id="UP001152766"/>
    </source>
</evidence>
<dbReference type="PRINTS" id="PR00184">
    <property type="entry name" value="NEISSPPORIN"/>
</dbReference>
<feature type="chain" id="PRO_5040840907" evidence="11">
    <location>
        <begin position="23"/>
        <end position="403"/>
    </location>
</feature>
<dbReference type="InterPro" id="IPR002299">
    <property type="entry name" value="Porin_Neis"/>
</dbReference>
<dbReference type="GO" id="GO:0006811">
    <property type="term" value="P:monoatomic ion transport"/>
    <property type="evidence" value="ECO:0007669"/>
    <property type="project" value="UniProtKB-KW"/>
</dbReference>
<evidence type="ECO:0000256" key="11">
    <source>
        <dbReference type="SAM" id="SignalP"/>
    </source>
</evidence>
<dbReference type="GO" id="GO:0046930">
    <property type="term" value="C:pore complex"/>
    <property type="evidence" value="ECO:0007669"/>
    <property type="project" value="UniProtKB-KW"/>
</dbReference>
<evidence type="ECO:0000256" key="4">
    <source>
        <dbReference type="ARBA" id="ARBA00022452"/>
    </source>
</evidence>
<evidence type="ECO:0000256" key="2">
    <source>
        <dbReference type="ARBA" id="ARBA00011233"/>
    </source>
</evidence>
<gene>
    <name evidence="13" type="ORF">EXJ73_05195</name>
</gene>
<dbReference type="SUPFAM" id="SSF56935">
    <property type="entry name" value="Porins"/>
    <property type="match status" value="1"/>
</dbReference>
<comment type="subcellular location">
    <subcellularLocation>
        <location evidence="1">Cell outer membrane</location>
        <topology evidence="1">Multi-pass membrane protein</topology>
    </subcellularLocation>
</comment>
<organism evidence="13 14">
    <name type="scientific">Pelomonas aquatica</name>
    <dbReference type="NCBI Taxonomy" id="431058"/>
    <lineage>
        <taxon>Bacteria</taxon>
        <taxon>Pseudomonadati</taxon>
        <taxon>Pseudomonadota</taxon>
        <taxon>Betaproteobacteria</taxon>
        <taxon>Burkholderiales</taxon>
        <taxon>Sphaerotilaceae</taxon>
        <taxon>Roseateles</taxon>
    </lineage>
</organism>
<keyword evidence="6 11" id="KW-0732">Signal</keyword>
<keyword evidence="9" id="KW-0472">Membrane</keyword>
<keyword evidence="4" id="KW-1134">Transmembrane beta strand</keyword>
<keyword evidence="10" id="KW-0998">Cell outer membrane</keyword>
<comment type="caution">
    <text evidence="13">The sequence shown here is derived from an EMBL/GenBank/DDBJ whole genome shotgun (WGS) entry which is preliminary data.</text>
</comment>
<dbReference type="Gene3D" id="2.40.160.10">
    <property type="entry name" value="Porin"/>
    <property type="match status" value="1"/>
</dbReference>
<name>A0A9X4R793_9BURK</name>
<proteinExistence type="predicted"/>
<dbReference type="InterPro" id="IPR023614">
    <property type="entry name" value="Porin_dom_sf"/>
</dbReference>
<dbReference type="Proteomes" id="UP001152766">
    <property type="component" value="Unassembled WGS sequence"/>
</dbReference>
<protein>
    <submittedName>
        <fullName evidence="13">Porin</fullName>
    </submittedName>
</protein>
<keyword evidence="7" id="KW-0406">Ion transport</keyword>
<keyword evidence="8" id="KW-0626">Porin</keyword>
<dbReference type="EMBL" id="SGUG01000006">
    <property type="protein sequence ID" value="MDG0861868.1"/>
    <property type="molecule type" value="Genomic_DNA"/>
</dbReference>
<evidence type="ECO:0000256" key="3">
    <source>
        <dbReference type="ARBA" id="ARBA00022448"/>
    </source>
</evidence>
<dbReference type="AlphaFoldDB" id="A0A9X4R793"/>
<keyword evidence="14" id="KW-1185">Reference proteome</keyword>
<feature type="signal peptide" evidence="11">
    <location>
        <begin position="1"/>
        <end position="22"/>
    </location>
</feature>
<evidence type="ECO:0000256" key="8">
    <source>
        <dbReference type="ARBA" id="ARBA00023114"/>
    </source>
</evidence>
<dbReference type="GO" id="GO:0009279">
    <property type="term" value="C:cell outer membrane"/>
    <property type="evidence" value="ECO:0007669"/>
    <property type="project" value="UniProtKB-SubCell"/>
</dbReference>